<protein>
    <submittedName>
        <fullName evidence="1">Uncharacterized protein</fullName>
    </submittedName>
</protein>
<reference evidence="1" key="1">
    <citation type="journal article" date="2020" name="mSystems">
        <title>Genome- and Community-Level Interaction Insights into Carbon Utilization and Element Cycling Functions of Hydrothermarchaeota in Hydrothermal Sediment.</title>
        <authorList>
            <person name="Zhou Z."/>
            <person name="Liu Y."/>
            <person name="Xu W."/>
            <person name="Pan J."/>
            <person name="Luo Z.H."/>
            <person name="Li M."/>
        </authorList>
    </citation>
    <scope>NUCLEOTIDE SEQUENCE [LARGE SCALE GENOMIC DNA]</scope>
    <source>
        <strain evidence="1">SpSt-776</strain>
    </source>
</reference>
<dbReference type="AlphaFoldDB" id="A0A7C3WLD8"/>
<accession>A0A7C3WLD8</accession>
<dbReference type="EMBL" id="DTHB01000016">
    <property type="protein sequence ID" value="HGB13932.1"/>
    <property type="molecule type" value="Genomic_DNA"/>
</dbReference>
<organism evidence="1">
    <name type="scientific">Desulfobacca acetoxidans</name>
    <dbReference type="NCBI Taxonomy" id="60893"/>
    <lineage>
        <taxon>Bacteria</taxon>
        <taxon>Pseudomonadati</taxon>
        <taxon>Thermodesulfobacteriota</taxon>
        <taxon>Desulfobaccia</taxon>
        <taxon>Desulfobaccales</taxon>
        <taxon>Desulfobaccaceae</taxon>
        <taxon>Desulfobacca</taxon>
    </lineage>
</organism>
<gene>
    <name evidence="1" type="ORF">ENV62_01640</name>
</gene>
<sequence length="210" mass="23532">MTSTWRTKTFYTCAYSAPFPKVVEAVENFARADAARFRLRDELRAREIAALSNSFSRLYTEAGYIHLFLVSRLRRFLAGKARLRPVFLLASASRQILGRPRPLGPGDTLTLGNIFQVPLSREKAELLAARSLIYIKLLNKEELIPSGARPTPHLEDEIRACRLAATLSYQDCAVLYPEIRRLPPSAAVRTVSRYLAAKTGKAFEEPPAPV</sequence>
<comment type="caution">
    <text evidence="1">The sequence shown here is derived from an EMBL/GenBank/DDBJ whole genome shotgun (WGS) entry which is preliminary data.</text>
</comment>
<proteinExistence type="predicted"/>
<evidence type="ECO:0000313" key="1">
    <source>
        <dbReference type="EMBL" id="HGB13932.1"/>
    </source>
</evidence>
<name>A0A7C3WLD8_9BACT</name>